<organism evidence="7 8">
    <name type="scientific">Polycladomyces zharkentensis</name>
    <dbReference type="NCBI Taxonomy" id="2807616"/>
    <lineage>
        <taxon>Bacteria</taxon>
        <taxon>Bacillati</taxon>
        <taxon>Bacillota</taxon>
        <taxon>Bacilli</taxon>
        <taxon>Bacillales</taxon>
        <taxon>Thermoactinomycetaceae</taxon>
        <taxon>Polycladomyces</taxon>
    </lineage>
</organism>
<dbReference type="SUPFAM" id="SSF52540">
    <property type="entry name" value="P-loop containing nucleoside triphosphate hydrolases"/>
    <property type="match status" value="1"/>
</dbReference>
<dbReference type="Proteomes" id="UP001177120">
    <property type="component" value="Unassembled WGS sequence"/>
</dbReference>
<evidence type="ECO:0000313" key="7">
    <source>
        <dbReference type="EMBL" id="MBN2908200.1"/>
    </source>
</evidence>
<gene>
    <name evidence="7" type="ORF">JQC72_01515</name>
</gene>
<keyword evidence="2" id="KW-0378">Hydrolase</keyword>
<dbReference type="InterPro" id="IPR027417">
    <property type="entry name" value="P-loop_NTPase"/>
</dbReference>
<dbReference type="Pfam" id="PF08378">
    <property type="entry name" value="NERD"/>
    <property type="match status" value="1"/>
</dbReference>
<dbReference type="RefSeq" id="WP_205492355.1">
    <property type="nucleotide sequence ID" value="NZ_JAFHAP010000002.1"/>
</dbReference>
<evidence type="ECO:0000256" key="2">
    <source>
        <dbReference type="ARBA" id="ARBA00022801"/>
    </source>
</evidence>
<feature type="domain" description="UvrD-like helicase C-terminal" evidence="6">
    <location>
        <begin position="542"/>
        <end position="607"/>
    </location>
</feature>
<keyword evidence="3" id="KW-0347">Helicase</keyword>
<dbReference type="EMBL" id="JAFHAP010000002">
    <property type="protein sequence ID" value="MBN2908200.1"/>
    <property type="molecule type" value="Genomic_DNA"/>
</dbReference>
<evidence type="ECO:0000259" key="6">
    <source>
        <dbReference type="Pfam" id="PF13361"/>
    </source>
</evidence>
<evidence type="ECO:0000256" key="4">
    <source>
        <dbReference type="ARBA" id="ARBA00022840"/>
    </source>
</evidence>
<name>A0ABS2WF78_9BACL</name>
<evidence type="ECO:0000313" key="8">
    <source>
        <dbReference type="Proteomes" id="UP001177120"/>
    </source>
</evidence>
<keyword evidence="4" id="KW-0067">ATP-binding</keyword>
<reference evidence="7" key="1">
    <citation type="journal article" date="2024" name="Int. J. Syst. Evol. Microbiol.">
        <title>Polycladomyces zharkentensis sp. nov., a novel thermophilic cellulose- and starch-degrading member of the Bacillota from a geothermal aquifer in Kazakhstan.</title>
        <authorList>
            <person name="Mashzhan A."/>
            <person name="Kistaubayeva A."/>
            <person name="Javier-Lopez R."/>
            <person name="Bissenova U."/>
            <person name="Bissenbay A."/>
            <person name="Birkeland N.K."/>
        </authorList>
    </citation>
    <scope>NUCLEOTIDE SEQUENCE</scope>
    <source>
        <strain evidence="7">ZKZ2T</strain>
    </source>
</reference>
<dbReference type="InterPro" id="IPR000212">
    <property type="entry name" value="DNA_helicase_UvrD/REP"/>
</dbReference>
<protein>
    <submittedName>
        <fullName evidence="7">NERD domain-containing protein</fullName>
    </submittedName>
</protein>
<evidence type="ECO:0000259" key="5">
    <source>
        <dbReference type="Pfam" id="PF08378"/>
    </source>
</evidence>
<keyword evidence="8" id="KW-1185">Reference proteome</keyword>
<dbReference type="Pfam" id="PF13245">
    <property type="entry name" value="AAA_19"/>
    <property type="match status" value="1"/>
</dbReference>
<dbReference type="Gene3D" id="3.40.50.300">
    <property type="entry name" value="P-loop containing nucleotide triphosphate hydrolases"/>
    <property type="match status" value="2"/>
</dbReference>
<sequence length="627" mass="72483">MAQSVPEKLPSTVTAGERLLFQVLRHFLPDDYIVYYEPDIQGMRPDFVLIGPDLGMVVLEVKDYTKNALHRLNPDQWFVQTSNGLTVRKSPLKQAREYAFRIASLLERDKSLIQLEGKYKHRLKFPYGYGVVMTRLTRQDLNQHALADVLNPKLCLTRDDIDPQSESFSPKDLLQKIKNMFVASFRHVPLSQKDIRTIRYHLFPEVRISAEYKPVRPLPGSRYALVELDDVKVMDLQQENLAKQIGDKHRLIRGVAGSGKTLILASRAKILAESHPDWHILVLCYNIALARFIDQMIQHKLRENIGELSADSMVTPPPNRGRITVRHFHQWLMEVFGISKDEQIPDVLKRLEKGVEHFPQYDAVLIDEGQDFSSEWLKLVVKLLNPETMSLLIVEDRAQTVYSRRRNFAQDIGLSFRGRSRVLKKNYRNTAPIIQMAWDFYQTHGLADHDQGDDMEVIPPESSQRPGDTPVIHKAASLSEELAWVAQQIERLHYEKRVPYEEIAVVYRYNNQSYPIVRLLQQHLKQRDIPYYWISESRDTKMNFNKDEAAVKICTIHSSKGLDFKAAFVAGVDSMPFHHQEVNPAQEASLLYIGMTRARDYLFVSYSGDSAFTPYFDRLLQQEPVRA</sequence>
<dbReference type="PANTHER" id="PTHR11070:SF2">
    <property type="entry name" value="ATP-DEPENDENT DNA HELICASE SRS2"/>
    <property type="match status" value="1"/>
</dbReference>
<dbReference type="InterPro" id="IPR014017">
    <property type="entry name" value="DNA_helicase_UvrD-like_C"/>
</dbReference>
<dbReference type="PANTHER" id="PTHR11070">
    <property type="entry name" value="UVRD / RECB / PCRA DNA HELICASE FAMILY MEMBER"/>
    <property type="match status" value="1"/>
</dbReference>
<feature type="domain" description="UvrD-like helicase C-terminal" evidence="6">
    <location>
        <begin position="422"/>
        <end position="536"/>
    </location>
</feature>
<evidence type="ECO:0000256" key="1">
    <source>
        <dbReference type="ARBA" id="ARBA00022741"/>
    </source>
</evidence>
<evidence type="ECO:0000256" key="3">
    <source>
        <dbReference type="ARBA" id="ARBA00022806"/>
    </source>
</evidence>
<proteinExistence type="predicted"/>
<feature type="domain" description="NERD" evidence="5">
    <location>
        <begin position="15"/>
        <end position="108"/>
    </location>
</feature>
<accession>A0ABS2WF78</accession>
<keyword evidence="1" id="KW-0547">Nucleotide-binding</keyword>
<dbReference type="Pfam" id="PF13361">
    <property type="entry name" value="UvrD_C"/>
    <property type="match status" value="2"/>
</dbReference>
<comment type="caution">
    <text evidence="7">The sequence shown here is derived from an EMBL/GenBank/DDBJ whole genome shotgun (WGS) entry which is preliminary data.</text>
</comment>
<dbReference type="InterPro" id="IPR011528">
    <property type="entry name" value="NERD"/>
</dbReference>